<dbReference type="EMBL" id="JBHFFA010000004">
    <property type="protein sequence ID" value="KAL2629744.1"/>
    <property type="molecule type" value="Genomic_DNA"/>
</dbReference>
<evidence type="ECO:0000313" key="4">
    <source>
        <dbReference type="Proteomes" id="UP001605036"/>
    </source>
</evidence>
<evidence type="ECO:0000256" key="2">
    <source>
        <dbReference type="SAM" id="MobiDB-lite"/>
    </source>
</evidence>
<keyword evidence="1" id="KW-0175">Coiled coil</keyword>
<dbReference type="AlphaFoldDB" id="A0ABD1YH64"/>
<accession>A0ABD1YH64</accession>
<keyword evidence="4" id="KW-1185">Reference proteome</keyword>
<organism evidence="3 4">
    <name type="scientific">Riccia fluitans</name>
    <dbReference type="NCBI Taxonomy" id="41844"/>
    <lineage>
        <taxon>Eukaryota</taxon>
        <taxon>Viridiplantae</taxon>
        <taxon>Streptophyta</taxon>
        <taxon>Embryophyta</taxon>
        <taxon>Marchantiophyta</taxon>
        <taxon>Marchantiopsida</taxon>
        <taxon>Marchantiidae</taxon>
        <taxon>Marchantiales</taxon>
        <taxon>Ricciaceae</taxon>
        <taxon>Riccia</taxon>
    </lineage>
</organism>
<protein>
    <submittedName>
        <fullName evidence="3">Uncharacterized protein</fullName>
    </submittedName>
</protein>
<name>A0ABD1YH64_9MARC</name>
<reference evidence="3 4" key="1">
    <citation type="submission" date="2024-09" db="EMBL/GenBank/DDBJ databases">
        <title>Chromosome-scale assembly of Riccia fluitans.</title>
        <authorList>
            <person name="Paukszto L."/>
            <person name="Sawicki J."/>
            <person name="Karawczyk K."/>
            <person name="Piernik-Szablinska J."/>
            <person name="Szczecinska M."/>
            <person name="Mazdziarz M."/>
        </authorList>
    </citation>
    <scope>NUCLEOTIDE SEQUENCE [LARGE SCALE GENOMIC DNA]</scope>
    <source>
        <strain evidence="3">Rf_01</strain>
        <tissue evidence="3">Aerial parts of the thallus</tissue>
    </source>
</reference>
<evidence type="ECO:0000256" key="1">
    <source>
        <dbReference type="SAM" id="Coils"/>
    </source>
</evidence>
<proteinExistence type="predicted"/>
<sequence length="207" mass="23963">MSGIRRHSRRQSDVPSEKLPSQHHRRATSPIYKLPHDEAMETIDLLVHDEETNFGVGAIVEKISTLQSMAMQLVVRTRLPHPPIVGFEELSLLTRDEISFRLNHKNEDRASIAKFREDWQAVVQLLHIKFLARMARQNQEGPLLLGDEPWNASSNTQAQWDAERCELVCERDQLKEDLLKAQDILADATQREKALRAEHERLQEEYS</sequence>
<gene>
    <name evidence="3" type="ORF">R1flu_014430</name>
</gene>
<feature type="coiled-coil region" evidence="1">
    <location>
        <begin position="171"/>
        <end position="205"/>
    </location>
</feature>
<feature type="region of interest" description="Disordered" evidence="2">
    <location>
        <begin position="1"/>
        <end position="31"/>
    </location>
</feature>
<comment type="caution">
    <text evidence="3">The sequence shown here is derived from an EMBL/GenBank/DDBJ whole genome shotgun (WGS) entry which is preliminary data.</text>
</comment>
<evidence type="ECO:0000313" key="3">
    <source>
        <dbReference type="EMBL" id="KAL2629744.1"/>
    </source>
</evidence>
<dbReference type="Proteomes" id="UP001605036">
    <property type="component" value="Unassembled WGS sequence"/>
</dbReference>